<feature type="compositionally biased region" description="Low complexity" evidence="3">
    <location>
        <begin position="207"/>
        <end position="242"/>
    </location>
</feature>
<dbReference type="EMBL" id="MCFL01000132">
    <property type="protein sequence ID" value="ORZ29725.1"/>
    <property type="molecule type" value="Genomic_DNA"/>
</dbReference>
<dbReference type="OrthoDB" id="26838at2759"/>
<comment type="caution">
    <text evidence="5">The sequence shown here is derived from an EMBL/GenBank/DDBJ whole genome shotgun (WGS) entry which is preliminary data.</text>
</comment>
<feature type="region of interest" description="Disordered" evidence="3">
    <location>
        <begin position="502"/>
        <end position="554"/>
    </location>
</feature>
<reference evidence="5 6" key="1">
    <citation type="submission" date="2016-07" db="EMBL/GenBank/DDBJ databases">
        <title>Pervasive Adenine N6-methylation of Active Genes in Fungi.</title>
        <authorList>
            <consortium name="DOE Joint Genome Institute"/>
            <person name="Mondo S.J."/>
            <person name="Dannebaum R.O."/>
            <person name="Kuo R.C."/>
            <person name="Labutti K."/>
            <person name="Haridas S."/>
            <person name="Kuo A."/>
            <person name="Salamov A."/>
            <person name="Ahrendt S.R."/>
            <person name="Lipzen A."/>
            <person name="Sullivan W."/>
            <person name="Andreopoulos W.B."/>
            <person name="Clum A."/>
            <person name="Lindquist E."/>
            <person name="Daum C."/>
            <person name="Ramamoorthy G.K."/>
            <person name="Gryganskyi A."/>
            <person name="Culley D."/>
            <person name="Magnuson J.K."/>
            <person name="James T.Y."/>
            <person name="O'Malley M.A."/>
            <person name="Stajich J.E."/>
            <person name="Spatafora J.W."/>
            <person name="Visel A."/>
            <person name="Grigoriev I.V."/>
        </authorList>
    </citation>
    <scope>NUCLEOTIDE SEQUENCE [LARGE SCALE GENOMIC DNA]</scope>
    <source>
        <strain evidence="5 6">PL171</strain>
    </source>
</reference>
<feature type="region of interest" description="Disordered" evidence="3">
    <location>
        <begin position="1025"/>
        <end position="1103"/>
    </location>
</feature>
<dbReference type="GO" id="GO:0005524">
    <property type="term" value="F:ATP binding"/>
    <property type="evidence" value="ECO:0007669"/>
    <property type="project" value="UniProtKB-KW"/>
</dbReference>
<feature type="compositionally biased region" description="Low complexity" evidence="3">
    <location>
        <begin position="531"/>
        <end position="540"/>
    </location>
</feature>
<evidence type="ECO:0000256" key="3">
    <source>
        <dbReference type="SAM" id="MobiDB-lite"/>
    </source>
</evidence>
<dbReference type="Pfam" id="PF19568">
    <property type="entry name" value="Spore_III_AA"/>
    <property type="match status" value="1"/>
</dbReference>
<proteinExistence type="predicted"/>
<dbReference type="CDD" id="cd00009">
    <property type="entry name" value="AAA"/>
    <property type="match status" value="1"/>
</dbReference>
<feature type="region of interest" description="Disordered" evidence="3">
    <location>
        <begin position="650"/>
        <end position="670"/>
    </location>
</feature>
<keyword evidence="1" id="KW-0547">Nucleotide-binding</keyword>
<dbReference type="Gene3D" id="3.40.50.300">
    <property type="entry name" value="P-loop containing nucleotide triphosphate hydrolases"/>
    <property type="match status" value="1"/>
</dbReference>
<keyword evidence="2" id="KW-0067">ATP-binding</keyword>
<evidence type="ECO:0000313" key="5">
    <source>
        <dbReference type="EMBL" id="ORZ29725.1"/>
    </source>
</evidence>
<feature type="compositionally biased region" description="Acidic residues" evidence="3">
    <location>
        <begin position="653"/>
        <end position="662"/>
    </location>
</feature>
<feature type="compositionally biased region" description="Basic and acidic residues" evidence="3">
    <location>
        <begin position="1038"/>
        <end position="1047"/>
    </location>
</feature>
<dbReference type="PANTHER" id="PTHR20953">
    <property type="entry name" value="KINASE-RELATED"/>
    <property type="match status" value="1"/>
</dbReference>
<organism evidence="5 6">
    <name type="scientific">Catenaria anguillulae PL171</name>
    <dbReference type="NCBI Taxonomy" id="765915"/>
    <lineage>
        <taxon>Eukaryota</taxon>
        <taxon>Fungi</taxon>
        <taxon>Fungi incertae sedis</taxon>
        <taxon>Blastocladiomycota</taxon>
        <taxon>Blastocladiomycetes</taxon>
        <taxon>Blastocladiales</taxon>
        <taxon>Catenariaceae</taxon>
        <taxon>Catenaria</taxon>
    </lineage>
</organism>
<evidence type="ECO:0000256" key="2">
    <source>
        <dbReference type="ARBA" id="ARBA00022840"/>
    </source>
</evidence>
<dbReference type="InterPro" id="IPR045735">
    <property type="entry name" value="Spore_III_AA_AAA+_ATPase"/>
</dbReference>
<dbReference type="STRING" id="765915.A0A1Y2H5B6"/>
<feature type="compositionally biased region" description="Basic and acidic residues" evidence="3">
    <location>
        <begin position="1092"/>
        <end position="1103"/>
    </location>
</feature>
<feature type="region of interest" description="Disordered" evidence="3">
    <location>
        <begin position="207"/>
        <end position="245"/>
    </location>
</feature>
<sequence>MTKYIDSDYALAKLLCEFHKVLSPVGSTSNQSNWASNNWTMHAFGGLRAFCKAFKDYIHYSDGITYKKSLLTADLSRILTSDALFAFDLCVYLASHVKPVPLYDATHPFSHHPAYNQHVYNRLDATAFYEGQFTFVTHDDGTRTVEVAIPHFGGSRFLTARPFANKLTALLTHDPTAAIQPTVTIASSSSSASIPLNSMSPTIKVASSSTTHSLPSQSAAPSSSNRNSVNSISSASSTSLKSGKPPQRWIPGIGLLVCDDRAAHYVIRTRGAAACISTAILDMRPSRIALGAMGDLSRRDFDQAIDVIQLAFTHPDSSAHSIVFMWDFARSESPSDYAYMYQALVGVLHDLVESVGAEVVMHGSQAYDETIMVQGWFDASAVVDTNVVFDEWTSLANEANGLAAVLDQRRMDSGLPIRLSMPEAKRALLIVPALDESRSVNEGAMASGLMAVRNVAPINSLLKACQRPINNLHDWVIGLIERNPAFFCPKPVEVHSTPHETAGMAKDENESDDSGTDVSPVRHTNTDAADEAASIASSPGSLPPSPTTEITTNTTRKSYWDLSGDRDMLTKAAVQDVDQLIRALDVMEARIAELSKWVRRAKSYLTATQFMHGKWSVNPRLPKHVAVQARYAAQGQLVWRYPKIAGNGQVSFDSDDEDDDGSGGDGGKSTAGRMEELGLYGASPQLCAIHKQFTFRTQFEVWDLLYLLPDRVRTAIDAIPDACRTLNEVILDLGEPPRLRFFGQGLDSMDLVDVEPISQADIEAIVRDRKFSSDRRGGINGQLHRISWVANREGKAIGLTIRVGRACPPGEGVTQMLLDLVKRGESVLFLGKPGSGKTHTLRDFVARLSDTGNNVMIVDTSNEVGGPGDVKHFSLHKARRLQVRDRSRQFEVLLEAVQNHTPDIVCIDEISDAKEVAAARSVATRVQAMVATAHGDLESILRNSVMRDLVGGLQTATVGDARAKVLGGRKNVTTRARDSLFTTVVELVSRTEVRVFRNVNQVVDDILHPRGFPWAERRWLAVPTDSVRPRRAKSRGCKAKEKDHGDGEAEANDGNGGGEGGGGGGTQDVGQPKKLKNQGHRAPRFFMARLEPFQKPDLELPAA</sequence>
<feature type="compositionally biased region" description="Gly residues" evidence="3">
    <location>
        <begin position="1054"/>
        <end position="1067"/>
    </location>
</feature>
<dbReference type="Proteomes" id="UP000193411">
    <property type="component" value="Unassembled WGS sequence"/>
</dbReference>
<dbReference type="PANTHER" id="PTHR20953:SF3">
    <property type="entry name" value="P-LOOP CONTAINING NUCLEOSIDE TRIPHOSPHATE HYDROLASES SUPERFAMILY PROTEIN"/>
    <property type="match status" value="1"/>
</dbReference>
<evidence type="ECO:0000256" key="1">
    <source>
        <dbReference type="ARBA" id="ARBA00022741"/>
    </source>
</evidence>
<dbReference type="SUPFAM" id="SSF52540">
    <property type="entry name" value="P-loop containing nucleoside triphosphate hydrolases"/>
    <property type="match status" value="1"/>
</dbReference>
<evidence type="ECO:0000259" key="4">
    <source>
        <dbReference type="SMART" id="SM00382"/>
    </source>
</evidence>
<dbReference type="InterPro" id="IPR027417">
    <property type="entry name" value="P-loop_NTPase"/>
</dbReference>
<name>A0A1Y2H5B6_9FUNG</name>
<feature type="domain" description="AAA+ ATPase" evidence="4">
    <location>
        <begin position="823"/>
        <end position="955"/>
    </location>
</feature>
<protein>
    <recommendedName>
        <fullName evidence="4">AAA+ ATPase domain-containing protein</fullName>
    </recommendedName>
</protein>
<dbReference type="SMART" id="SM00382">
    <property type="entry name" value="AAA"/>
    <property type="match status" value="1"/>
</dbReference>
<evidence type="ECO:0000313" key="6">
    <source>
        <dbReference type="Proteomes" id="UP000193411"/>
    </source>
</evidence>
<gene>
    <name evidence="5" type="ORF">BCR44DRAFT_1448003</name>
</gene>
<dbReference type="InterPro" id="IPR003593">
    <property type="entry name" value="AAA+_ATPase"/>
</dbReference>
<accession>A0A1Y2H5B6</accession>
<feature type="compositionally biased region" description="Basic residues" evidence="3">
    <location>
        <begin position="1073"/>
        <end position="1083"/>
    </location>
</feature>
<dbReference type="AlphaFoldDB" id="A0A1Y2H5B6"/>
<keyword evidence="6" id="KW-1185">Reference proteome</keyword>